<reference evidence="1 2" key="1">
    <citation type="submission" date="2014-07" db="EMBL/GenBank/DDBJ databases">
        <title>Unique and conserved regions in Vibrio harveyi and related species in comparison with the shrimp pathogen Vibrio harveyi CAIM 1792.</title>
        <authorList>
            <person name="Espinoza-Valles I."/>
            <person name="Vora G."/>
            <person name="Leekitcharoenphon P."/>
            <person name="Ussery D."/>
            <person name="Hoj L."/>
            <person name="Gomez-Gil B."/>
        </authorList>
    </citation>
    <scope>NUCLEOTIDE SEQUENCE [LARGE SCALE GENOMIC DNA]</scope>
    <source>
        <strain evidence="2">CAIM 1854 / LMG 25443</strain>
    </source>
</reference>
<protein>
    <submittedName>
        <fullName evidence="1">Uncharacterized protein</fullName>
    </submittedName>
</protein>
<evidence type="ECO:0000313" key="1">
    <source>
        <dbReference type="EMBL" id="KIF51753.1"/>
    </source>
</evidence>
<dbReference type="RefSeq" id="WP_020196702.1">
    <property type="nucleotide sequence ID" value="NZ_BAOH01000068.1"/>
</dbReference>
<dbReference type="PATRIC" id="fig|1229493.5.peg.2742"/>
<sequence length="597" mass="68035">MNNYTPSINESINAKNTSTAELCNTFIINEYYNRLASSSHTIMMGPRGSGKTTLMRMLEVRSLELWENEVAEQFRNLIDFSGVFIPTDRVWKTQFENTSKRIKSKEDLRVLNSQFIYHILQQLAMTVSFRTCRVTEKKNKYRHVFLEKSDESELVKELSTLWCVEPRINSLKSLISSIVIKKNLVSKYLNNSLIVGSSVLRPNVVYGEIQSILDSSISIINTYLNEDGKKWAFLFDELELAPDEIVQPLINSMRGGHPDIILKLALSPYHKGVDVTNSPDSSMKDQDLSYINLTELSESEGIKFCKELCLNLFIKKSIYESIDSCFEKPKDIDIDAVFDSLVAKDVGFEQYLNNRNLNGLSYIEAKEKQSQFRKIKFISYLRDHSKKENGKLKPRRRAADYYAGFENICKSTEYNPRMLIGIMNMFIPIIKEKGLVSISEQISGLETYFDSFRSLLSTIAVDSSDVRVNNIYNLVDLIANYFKDEIYGERFNPEPKGMLVIDENTPSDLRDAIGFALNAGAMISVKTPDNNGIGSSMDKVLTCRLSYLFSHHYGLLLTKQKKIQLNKIMDVNNISASTITLVNAYGFENSKQLGLDL</sequence>
<dbReference type="InterPro" id="IPR056955">
    <property type="entry name" value="ORC-CDC6-like"/>
</dbReference>
<proteinExistence type="predicted"/>
<organism evidence="1 2">
    <name type="scientific">Vibrio owensii CAIM 1854 = LMG 25443</name>
    <dbReference type="NCBI Taxonomy" id="1229493"/>
    <lineage>
        <taxon>Bacteria</taxon>
        <taxon>Pseudomonadati</taxon>
        <taxon>Pseudomonadota</taxon>
        <taxon>Gammaproteobacteria</taxon>
        <taxon>Vibrionales</taxon>
        <taxon>Vibrionaceae</taxon>
        <taxon>Vibrio</taxon>
    </lineage>
</organism>
<dbReference type="AlphaFoldDB" id="A0A0C1VPG3"/>
<dbReference type="EMBL" id="JPRD01000029">
    <property type="protein sequence ID" value="KIF51753.1"/>
    <property type="molecule type" value="Genomic_DNA"/>
</dbReference>
<accession>A0A0C1VPG3</accession>
<dbReference type="Proteomes" id="UP000031586">
    <property type="component" value="Unassembled WGS sequence"/>
</dbReference>
<dbReference type="InterPro" id="IPR027417">
    <property type="entry name" value="P-loop_NTPase"/>
</dbReference>
<name>A0A0C1VPG3_9VIBR</name>
<comment type="caution">
    <text evidence="1">The sequence shown here is derived from an EMBL/GenBank/DDBJ whole genome shotgun (WGS) entry which is preliminary data.</text>
</comment>
<gene>
    <name evidence="1" type="ORF">H735_17920</name>
</gene>
<evidence type="ECO:0000313" key="2">
    <source>
        <dbReference type="Proteomes" id="UP000031586"/>
    </source>
</evidence>
<dbReference type="SUPFAM" id="SSF52540">
    <property type="entry name" value="P-loop containing nucleoside triphosphate hydrolases"/>
    <property type="match status" value="1"/>
</dbReference>
<dbReference type="Pfam" id="PF24389">
    <property type="entry name" value="ORC-CDC6-like"/>
    <property type="match status" value="1"/>
</dbReference>